<evidence type="ECO:0000256" key="3">
    <source>
        <dbReference type="PROSITE-ProRule" id="PRU00221"/>
    </source>
</evidence>
<dbReference type="OrthoDB" id="163438at2759"/>
<proteinExistence type="predicted"/>
<feature type="domain" description="Nephrocystin 3-like N-terminal" evidence="5">
    <location>
        <begin position="354"/>
        <end position="515"/>
    </location>
</feature>
<evidence type="ECO:0000256" key="4">
    <source>
        <dbReference type="SAM" id="MobiDB-lite"/>
    </source>
</evidence>
<keyword evidence="2" id="KW-0677">Repeat</keyword>
<accession>A0A0C3NU07</accession>
<dbReference type="HOGENOM" id="CLU_000288_6_0_1"/>
<evidence type="ECO:0000313" key="6">
    <source>
        <dbReference type="EMBL" id="KIN98733.1"/>
    </source>
</evidence>
<feature type="compositionally biased region" description="Low complexity" evidence="4">
    <location>
        <begin position="58"/>
        <end position="71"/>
    </location>
</feature>
<dbReference type="PANTHER" id="PTHR10039">
    <property type="entry name" value="AMELOGENIN"/>
    <property type="match status" value="1"/>
</dbReference>
<feature type="compositionally biased region" description="Polar residues" evidence="4">
    <location>
        <begin position="77"/>
        <end position="97"/>
    </location>
</feature>
<dbReference type="InterPro" id="IPR027417">
    <property type="entry name" value="P-loop_NTPase"/>
</dbReference>
<feature type="repeat" description="WD" evidence="3">
    <location>
        <begin position="888"/>
        <end position="929"/>
    </location>
</feature>
<feature type="non-terminal residue" evidence="6">
    <location>
        <position position="945"/>
    </location>
</feature>
<dbReference type="SUPFAM" id="SSF50978">
    <property type="entry name" value="WD40 repeat-like"/>
    <property type="match status" value="1"/>
</dbReference>
<dbReference type="PROSITE" id="PS50082">
    <property type="entry name" value="WD_REPEATS_2"/>
    <property type="match status" value="1"/>
</dbReference>
<dbReference type="PANTHER" id="PTHR10039:SF17">
    <property type="entry name" value="FUNGAL STAND N-TERMINAL GOODBYE DOMAIN-CONTAINING PROTEIN-RELATED"/>
    <property type="match status" value="1"/>
</dbReference>
<reference evidence="7" key="2">
    <citation type="submission" date="2015-01" db="EMBL/GenBank/DDBJ databases">
        <title>Evolutionary Origins and Diversification of the Mycorrhizal Mutualists.</title>
        <authorList>
            <consortium name="DOE Joint Genome Institute"/>
            <consortium name="Mycorrhizal Genomics Consortium"/>
            <person name="Kohler A."/>
            <person name="Kuo A."/>
            <person name="Nagy L.G."/>
            <person name="Floudas D."/>
            <person name="Copeland A."/>
            <person name="Barry K.W."/>
            <person name="Cichocki N."/>
            <person name="Veneault-Fourrey C."/>
            <person name="LaButti K."/>
            <person name="Lindquist E.A."/>
            <person name="Lipzen A."/>
            <person name="Lundell T."/>
            <person name="Morin E."/>
            <person name="Murat C."/>
            <person name="Riley R."/>
            <person name="Ohm R."/>
            <person name="Sun H."/>
            <person name="Tunlid A."/>
            <person name="Henrissat B."/>
            <person name="Grigoriev I.V."/>
            <person name="Hibbett D.S."/>
            <person name="Martin F."/>
        </authorList>
    </citation>
    <scope>NUCLEOTIDE SEQUENCE [LARGE SCALE GENOMIC DNA]</scope>
    <source>
        <strain evidence="7">Marx 270</strain>
    </source>
</reference>
<organism evidence="6 7">
    <name type="scientific">Pisolithus tinctorius Marx 270</name>
    <dbReference type="NCBI Taxonomy" id="870435"/>
    <lineage>
        <taxon>Eukaryota</taxon>
        <taxon>Fungi</taxon>
        <taxon>Dikarya</taxon>
        <taxon>Basidiomycota</taxon>
        <taxon>Agaricomycotina</taxon>
        <taxon>Agaricomycetes</taxon>
        <taxon>Agaricomycetidae</taxon>
        <taxon>Boletales</taxon>
        <taxon>Sclerodermatineae</taxon>
        <taxon>Pisolithaceae</taxon>
        <taxon>Pisolithus</taxon>
    </lineage>
</organism>
<dbReference type="InterPro" id="IPR001680">
    <property type="entry name" value="WD40_rpt"/>
</dbReference>
<dbReference type="InterPro" id="IPR015943">
    <property type="entry name" value="WD40/YVTN_repeat-like_dom_sf"/>
</dbReference>
<keyword evidence="7" id="KW-1185">Reference proteome</keyword>
<dbReference type="PROSITE" id="PS50294">
    <property type="entry name" value="WD_REPEATS_REGION"/>
    <property type="match status" value="1"/>
</dbReference>
<dbReference type="SUPFAM" id="SSF52540">
    <property type="entry name" value="P-loop containing nucleoside triphosphate hydrolases"/>
    <property type="match status" value="1"/>
</dbReference>
<sequence>MLTAQIRCCIVRRIKCIPSASSFPHSQRQFKRTNLSTRNIHPVVTSMDSDQLKRRHSSSANPSSSFPPSQSKKPRTSLVNPSNLDGSSGSSQATAHLSSDIQALGSASQAPIGQFQVAPNYKTQRSADQPNFGNMASMSPTILGMGPVTDMDVGGVDPATGANTALAETQSFPDTYLKPFNDFNQAVTTLTKIHPYARMALGMLVAISQMFVVQQTRDERVSRLLDTVRKVYEFLTEETTLKEISGKRETFVKIALMTSGAVQFTKNYSATVDFWKRSGKDVEYEARDVSIAYTEALDDLMQQYRRHEDRGVQVDAFRVLEELDLDGFARARGVGINWTKRCLDGTRTEILTDIINWIYDTAENVPRILWLHGQAGRGKSAIAHTIALWFKNVGGVGSCFCFSRDWQAEHLEEQLIRTVSWALAERDPAFRRALADAVAKDDVLKTTSDIVLQWKRLISEPLHQISGHIVGNVLVVVDALDESGAEQSRKHLLSVLASAQTAELPRNVRILVTSRTLPDIEHVLNAAQHVRSTSLDDVSTGLSERDVRLFIMKKKAEGLFEWARLACEFVNPGAVKNVSVKERVDNVMNLRSGGGLLDAMYRAILEDSIPKDETTLTQFHSVMQQIMSALEPLHLNTLNKMRSHFPDKEDRYDIIAILESMAPLLGGITDRSSSVRPLHASFYDFLMDRSRSGVYFIDTSDGKDLAFATLQILRDELQFNICGLESSYLANAEVPDLSKRIKENIPHHLSYSSRFWAQHLQKTAFDLALVELVKAIVGSEKILFWLEIISFLGMVGKGVDALGTVVTWLQGQDGFGFKYLLALVEDGIKLIRNFGSVIVHSTPHLYASALPFIPSNALLSMMLLPKFPRLARVAVGGLKGWPVEQQLLQGHAFMVNSVAFSPDGKKIVSGSWDKTVRVWDVEGGVQIGSPLEGHTDLVNSVAFSP</sequence>
<reference evidence="6 7" key="1">
    <citation type="submission" date="2014-04" db="EMBL/GenBank/DDBJ databases">
        <authorList>
            <consortium name="DOE Joint Genome Institute"/>
            <person name="Kuo A."/>
            <person name="Kohler A."/>
            <person name="Costa M.D."/>
            <person name="Nagy L.G."/>
            <person name="Floudas D."/>
            <person name="Copeland A."/>
            <person name="Barry K.W."/>
            <person name="Cichocki N."/>
            <person name="Veneault-Fourrey C."/>
            <person name="LaButti K."/>
            <person name="Lindquist E.A."/>
            <person name="Lipzen A."/>
            <person name="Lundell T."/>
            <person name="Morin E."/>
            <person name="Murat C."/>
            <person name="Sun H."/>
            <person name="Tunlid A."/>
            <person name="Henrissat B."/>
            <person name="Grigoriev I.V."/>
            <person name="Hibbett D.S."/>
            <person name="Martin F."/>
            <person name="Nordberg H.P."/>
            <person name="Cantor M.N."/>
            <person name="Hua S.X."/>
        </authorList>
    </citation>
    <scope>NUCLEOTIDE SEQUENCE [LARGE SCALE GENOMIC DNA]</scope>
    <source>
        <strain evidence="6 7">Marx 270</strain>
    </source>
</reference>
<evidence type="ECO:0000313" key="7">
    <source>
        <dbReference type="Proteomes" id="UP000054217"/>
    </source>
</evidence>
<dbReference type="Proteomes" id="UP000054217">
    <property type="component" value="Unassembled WGS sequence"/>
</dbReference>
<feature type="compositionally biased region" description="Polar residues" evidence="4">
    <location>
        <begin position="22"/>
        <end position="39"/>
    </location>
</feature>
<dbReference type="PROSITE" id="PS00678">
    <property type="entry name" value="WD_REPEATS_1"/>
    <property type="match status" value="1"/>
</dbReference>
<dbReference type="InParanoid" id="A0A0C3NU07"/>
<dbReference type="STRING" id="870435.A0A0C3NU07"/>
<dbReference type="AlphaFoldDB" id="A0A0C3NU07"/>
<dbReference type="InterPro" id="IPR036322">
    <property type="entry name" value="WD40_repeat_dom_sf"/>
</dbReference>
<dbReference type="Pfam" id="PF00400">
    <property type="entry name" value="WD40"/>
    <property type="match status" value="1"/>
</dbReference>
<keyword evidence="1 3" id="KW-0853">WD repeat</keyword>
<evidence type="ECO:0000259" key="5">
    <source>
        <dbReference type="Pfam" id="PF24883"/>
    </source>
</evidence>
<evidence type="ECO:0000256" key="2">
    <source>
        <dbReference type="ARBA" id="ARBA00022737"/>
    </source>
</evidence>
<gene>
    <name evidence="6" type="ORF">M404DRAFT_827280</name>
</gene>
<dbReference type="SMART" id="SM00320">
    <property type="entry name" value="WD40"/>
    <property type="match status" value="1"/>
</dbReference>
<dbReference type="Pfam" id="PF24883">
    <property type="entry name" value="NPHP3_N"/>
    <property type="match status" value="1"/>
</dbReference>
<name>A0A0C3NU07_PISTI</name>
<dbReference type="Gene3D" id="2.130.10.10">
    <property type="entry name" value="YVTN repeat-like/Quinoprotein amine dehydrogenase"/>
    <property type="match status" value="1"/>
</dbReference>
<evidence type="ECO:0000256" key="1">
    <source>
        <dbReference type="ARBA" id="ARBA00022574"/>
    </source>
</evidence>
<dbReference type="EMBL" id="KN832012">
    <property type="protein sequence ID" value="KIN98733.1"/>
    <property type="molecule type" value="Genomic_DNA"/>
</dbReference>
<dbReference type="Gene3D" id="3.40.50.300">
    <property type="entry name" value="P-loop containing nucleotide triphosphate hydrolases"/>
    <property type="match status" value="1"/>
</dbReference>
<dbReference type="InterPro" id="IPR056884">
    <property type="entry name" value="NPHP3-like_N"/>
</dbReference>
<protein>
    <recommendedName>
        <fullName evidence="5">Nephrocystin 3-like N-terminal domain-containing protein</fullName>
    </recommendedName>
</protein>
<dbReference type="InterPro" id="IPR019775">
    <property type="entry name" value="WD40_repeat_CS"/>
</dbReference>
<feature type="region of interest" description="Disordered" evidence="4">
    <location>
        <begin position="22"/>
        <end position="97"/>
    </location>
</feature>